<gene>
    <name evidence="2" type="ORF">E2C01_009881</name>
</gene>
<dbReference type="EMBL" id="VSRR010000556">
    <property type="protein sequence ID" value="MPC17036.1"/>
    <property type="molecule type" value="Genomic_DNA"/>
</dbReference>
<name>A0A5B7D776_PORTR</name>
<comment type="caution">
    <text evidence="2">The sequence shown here is derived from an EMBL/GenBank/DDBJ whole genome shotgun (WGS) entry which is preliminary data.</text>
</comment>
<organism evidence="2 3">
    <name type="scientific">Portunus trituberculatus</name>
    <name type="common">Swimming crab</name>
    <name type="synonym">Neptunus trituberculatus</name>
    <dbReference type="NCBI Taxonomy" id="210409"/>
    <lineage>
        <taxon>Eukaryota</taxon>
        <taxon>Metazoa</taxon>
        <taxon>Ecdysozoa</taxon>
        <taxon>Arthropoda</taxon>
        <taxon>Crustacea</taxon>
        <taxon>Multicrustacea</taxon>
        <taxon>Malacostraca</taxon>
        <taxon>Eumalacostraca</taxon>
        <taxon>Eucarida</taxon>
        <taxon>Decapoda</taxon>
        <taxon>Pleocyemata</taxon>
        <taxon>Brachyura</taxon>
        <taxon>Eubrachyura</taxon>
        <taxon>Portunoidea</taxon>
        <taxon>Portunidae</taxon>
        <taxon>Portuninae</taxon>
        <taxon>Portunus</taxon>
    </lineage>
</organism>
<accession>A0A5B7D776</accession>
<reference evidence="2 3" key="1">
    <citation type="submission" date="2019-05" db="EMBL/GenBank/DDBJ databases">
        <title>Another draft genome of Portunus trituberculatus and its Hox gene families provides insights of decapod evolution.</title>
        <authorList>
            <person name="Jeong J.-H."/>
            <person name="Song I."/>
            <person name="Kim S."/>
            <person name="Choi T."/>
            <person name="Kim D."/>
            <person name="Ryu S."/>
            <person name="Kim W."/>
        </authorList>
    </citation>
    <scope>NUCLEOTIDE SEQUENCE [LARGE SCALE GENOMIC DNA]</scope>
    <source>
        <tissue evidence="2">Muscle</tissue>
    </source>
</reference>
<protein>
    <submittedName>
        <fullName evidence="2">Uncharacterized protein</fullName>
    </submittedName>
</protein>
<evidence type="ECO:0000313" key="2">
    <source>
        <dbReference type="EMBL" id="MPC17036.1"/>
    </source>
</evidence>
<proteinExistence type="predicted"/>
<sequence>MEDEGGAACVGGLRKGWVWGSKGQEGEAREEAEHYLPKYKTVSRVQGCLVARTVKRLGILRMLTGANPGACPQGHVALLRRDVMSPCTCFWSLKDRDKQTSHHAASHLENGNKGSNKEVLLGGTPPPRRSAALTEGRTGRGNEELRVATHLRLIAVDVTVLSHPGLPPAGTDLSGLPTSFLPLSLPSSLPYRICFGLYRITENNLTG</sequence>
<dbReference type="AlphaFoldDB" id="A0A5B7D776"/>
<keyword evidence="3" id="KW-1185">Reference proteome</keyword>
<dbReference type="Proteomes" id="UP000324222">
    <property type="component" value="Unassembled WGS sequence"/>
</dbReference>
<evidence type="ECO:0000313" key="3">
    <source>
        <dbReference type="Proteomes" id="UP000324222"/>
    </source>
</evidence>
<evidence type="ECO:0000256" key="1">
    <source>
        <dbReference type="SAM" id="MobiDB-lite"/>
    </source>
</evidence>
<feature type="region of interest" description="Disordered" evidence="1">
    <location>
        <begin position="101"/>
        <end position="138"/>
    </location>
</feature>